<reference evidence="1 2" key="1">
    <citation type="submission" date="2020-08" db="EMBL/GenBank/DDBJ databases">
        <title>Sequencing the genomes of 1000 actinobacteria strains.</title>
        <authorList>
            <person name="Klenk H.-P."/>
        </authorList>
    </citation>
    <scope>NUCLEOTIDE SEQUENCE [LARGE SCALE GENOMIC DNA]</scope>
    <source>
        <strain evidence="1 2">DSM 45362</strain>
    </source>
</reference>
<sequence>MTLADTVWVPPLAGTRERLGYLAGMDSTTHFADIDAAQVDLADPYAALSGVVLAIARKHGARRAAAMCRGASTLLRAVLDAPDQFDAVVLIVPFAFDQPRLDGTEFVAGLTEAAAQQQVGTIEQMLLSTLAEPGRSTVAARAWALTCAQRYILPETQAVFRWLCAGVPTAGIDLATPAPQTRVLVVGQPGDIVHPLPVAQAIADYFPQSMLLMCDDSADIFARRREIDAVVTEFLAG</sequence>
<dbReference type="Proteomes" id="UP000587527">
    <property type="component" value="Unassembled WGS sequence"/>
</dbReference>
<dbReference type="InterPro" id="IPR029058">
    <property type="entry name" value="AB_hydrolase_fold"/>
</dbReference>
<name>A0A841C683_9ACTN</name>
<accession>A0A841C683</accession>
<keyword evidence="2" id="KW-1185">Reference proteome</keyword>
<evidence type="ECO:0008006" key="3">
    <source>
        <dbReference type="Google" id="ProtNLM"/>
    </source>
</evidence>
<evidence type="ECO:0000313" key="2">
    <source>
        <dbReference type="Proteomes" id="UP000587527"/>
    </source>
</evidence>
<dbReference type="SUPFAM" id="SSF53474">
    <property type="entry name" value="alpha/beta-Hydrolases"/>
    <property type="match status" value="1"/>
</dbReference>
<organism evidence="1 2">
    <name type="scientific">Allocatelliglobosispora scoriae</name>
    <dbReference type="NCBI Taxonomy" id="643052"/>
    <lineage>
        <taxon>Bacteria</taxon>
        <taxon>Bacillati</taxon>
        <taxon>Actinomycetota</taxon>
        <taxon>Actinomycetes</taxon>
        <taxon>Micromonosporales</taxon>
        <taxon>Micromonosporaceae</taxon>
        <taxon>Allocatelliglobosispora</taxon>
    </lineage>
</organism>
<dbReference type="RefSeq" id="WP_184846324.1">
    <property type="nucleotide sequence ID" value="NZ_JACHMN010000003.1"/>
</dbReference>
<protein>
    <recommendedName>
        <fullName evidence="3">Alpha/beta hydrolase</fullName>
    </recommendedName>
</protein>
<proteinExistence type="predicted"/>
<gene>
    <name evidence="1" type="ORF">F4553_007735</name>
</gene>
<dbReference type="AlphaFoldDB" id="A0A841C683"/>
<dbReference type="EMBL" id="JACHMN010000003">
    <property type="protein sequence ID" value="MBB5874301.1"/>
    <property type="molecule type" value="Genomic_DNA"/>
</dbReference>
<evidence type="ECO:0000313" key="1">
    <source>
        <dbReference type="EMBL" id="MBB5874301.1"/>
    </source>
</evidence>
<dbReference type="Gene3D" id="3.40.50.1820">
    <property type="entry name" value="alpha/beta hydrolase"/>
    <property type="match status" value="1"/>
</dbReference>
<comment type="caution">
    <text evidence="1">The sequence shown here is derived from an EMBL/GenBank/DDBJ whole genome shotgun (WGS) entry which is preliminary data.</text>
</comment>